<evidence type="ECO:0000256" key="1">
    <source>
        <dbReference type="ARBA" id="ARBA00022679"/>
    </source>
</evidence>
<evidence type="ECO:0000313" key="6">
    <source>
        <dbReference type="Proteomes" id="UP000824166"/>
    </source>
</evidence>
<dbReference type="PANTHER" id="PTHR24421:SF56">
    <property type="entry name" value="OXYGEN SENSOR HISTIDINE KINASE RESPONSE REGULATOR DOST"/>
    <property type="match status" value="1"/>
</dbReference>
<dbReference type="InterPro" id="IPR011712">
    <property type="entry name" value="Sig_transdc_His_kin_sub3_dim/P"/>
</dbReference>
<evidence type="ECO:0000259" key="4">
    <source>
        <dbReference type="SMART" id="SM00065"/>
    </source>
</evidence>
<dbReference type="PANTHER" id="PTHR24421">
    <property type="entry name" value="NITRATE/NITRITE SENSOR PROTEIN NARX-RELATED"/>
    <property type="match status" value="1"/>
</dbReference>
<name>A0ABS6I223_9MICC</name>
<organism evidence="5 6">
    <name type="scientific">Paenarthrobacter aromaticivorans</name>
    <dbReference type="NCBI Taxonomy" id="2849150"/>
    <lineage>
        <taxon>Bacteria</taxon>
        <taxon>Bacillati</taxon>
        <taxon>Actinomycetota</taxon>
        <taxon>Actinomycetes</taxon>
        <taxon>Micrococcales</taxon>
        <taxon>Micrococcaceae</taxon>
        <taxon>Paenarthrobacter</taxon>
    </lineage>
</organism>
<feature type="domain" description="GAF" evidence="4">
    <location>
        <begin position="51"/>
        <end position="198"/>
    </location>
</feature>
<dbReference type="InterPro" id="IPR003018">
    <property type="entry name" value="GAF"/>
</dbReference>
<gene>
    <name evidence="5" type="ORF">KSW38_05730</name>
</gene>
<evidence type="ECO:0000256" key="2">
    <source>
        <dbReference type="ARBA" id="ARBA00022777"/>
    </source>
</evidence>
<proteinExistence type="predicted"/>
<dbReference type="Pfam" id="PF13185">
    <property type="entry name" value="GAF_2"/>
    <property type="match status" value="1"/>
</dbReference>
<dbReference type="Proteomes" id="UP000824166">
    <property type="component" value="Unassembled WGS sequence"/>
</dbReference>
<sequence>MDEDHYWSAPVKGRVDTLLREFVERADELLHAQEQMNGLLAAVVSIAEDLSLEAVLDRVVKSACVLVDAKYGALGVIGEDQRLSHFITVGIDEDGISSIGDLPTGHGVLGHLIREPEPLRLHDLRDHPMAAGFPENHPPMKTFLGVPIRVRDIVFGNLYLTEKSNGQDFTAADQELAIALAAAAGVAIQNARLFEESRRRQRWLEAGMELGGRLIASQTDSGSANLDRVAETALRASDSILGVVAVPTPTGIQRCRSAVGVQGLYSGQELPANDVVASVLETGESQLVNDAAVVFGAGVSEKLGTVLVSALGHRGTGNGVLLLARPVGGALYTRSDIESSALFGSRVGLALDLARVSALREQALLLTDRERIARDLHDLVIQRLFAAGLGIQNLRRFMEDPSALERMKDVSSELDDTIRTLRQTIAGLRSHTSNDSGKSSDVL</sequence>
<evidence type="ECO:0000256" key="3">
    <source>
        <dbReference type="ARBA" id="ARBA00023012"/>
    </source>
</evidence>
<comment type="caution">
    <text evidence="5">The sequence shown here is derived from an EMBL/GenBank/DDBJ whole genome shotgun (WGS) entry which is preliminary data.</text>
</comment>
<keyword evidence="3" id="KW-0902">Two-component regulatory system</keyword>
<dbReference type="InterPro" id="IPR050482">
    <property type="entry name" value="Sensor_HK_TwoCompSys"/>
</dbReference>
<dbReference type="SMART" id="SM00065">
    <property type="entry name" value="GAF"/>
    <property type="match status" value="1"/>
</dbReference>
<evidence type="ECO:0000313" key="5">
    <source>
        <dbReference type="EMBL" id="MBU8865788.1"/>
    </source>
</evidence>
<keyword evidence="6" id="KW-1185">Reference proteome</keyword>
<dbReference type="RefSeq" id="WP_216923621.1">
    <property type="nucleotide sequence ID" value="NZ_JAHOPC010000002.1"/>
</dbReference>
<reference evidence="5 6" key="1">
    <citation type="submission" date="2021-06" db="EMBL/GenBank/DDBJ databases">
        <authorList>
            <person name="Jeong J.W."/>
        </authorList>
    </citation>
    <scope>NUCLEOTIDE SEQUENCE [LARGE SCALE GENOMIC DNA]</scope>
    <source>
        <strain evidence="5 6">MMS21-TAE1-1</strain>
    </source>
</reference>
<protein>
    <submittedName>
        <fullName evidence="5">GAF domain-containing protein</fullName>
    </submittedName>
</protein>
<accession>A0ABS6I223</accession>
<keyword evidence="2" id="KW-0418">Kinase</keyword>
<dbReference type="Pfam" id="PF07730">
    <property type="entry name" value="HisKA_3"/>
    <property type="match status" value="1"/>
</dbReference>
<keyword evidence="1" id="KW-0808">Transferase</keyword>
<dbReference type="EMBL" id="JAHOPC010000002">
    <property type="protein sequence ID" value="MBU8865788.1"/>
    <property type="molecule type" value="Genomic_DNA"/>
</dbReference>